<feature type="transmembrane region" description="Helical" evidence="1">
    <location>
        <begin position="93"/>
        <end position="115"/>
    </location>
</feature>
<keyword evidence="1" id="KW-1133">Transmembrane helix</keyword>
<evidence type="ECO:0000256" key="1">
    <source>
        <dbReference type="SAM" id="Phobius"/>
    </source>
</evidence>
<gene>
    <name evidence="2" type="ORF">WNY57_01085</name>
</gene>
<comment type="caution">
    <text evidence="2">The sequence shown here is derived from an EMBL/GenBank/DDBJ whole genome shotgun (WGS) entry which is preliminary data.</text>
</comment>
<dbReference type="RefSeq" id="WP_342878898.1">
    <property type="nucleotide sequence ID" value="NZ_JBBMQX010000001.1"/>
</dbReference>
<evidence type="ECO:0000313" key="3">
    <source>
        <dbReference type="Proteomes" id="UP001457661"/>
    </source>
</evidence>
<feature type="transmembrane region" description="Helical" evidence="1">
    <location>
        <begin position="42"/>
        <end position="60"/>
    </location>
</feature>
<name>A0ABU9TBB5_9GAMM</name>
<keyword evidence="1" id="KW-0812">Transmembrane</keyword>
<proteinExistence type="predicted"/>
<feature type="transmembrane region" description="Helical" evidence="1">
    <location>
        <begin position="135"/>
        <end position="156"/>
    </location>
</feature>
<dbReference type="EMBL" id="JBBMQX010000001">
    <property type="protein sequence ID" value="MEM5531011.1"/>
    <property type="molecule type" value="Genomic_DNA"/>
</dbReference>
<organism evidence="2 3">
    <name type="scientific">Pseudoalteromonas arctica</name>
    <dbReference type="NCBI Taxonomy" id="394751"/>
    <lineage>
        <taxon>Bacteria</taxon>
        <taxon>Pseudomonadati</taxon>
        <taxon>Pseudomonadota</taxon>
        <taxon>Gammaproteobacteria</taxon>
        <taxon>Alteromonadales</taxon>
        <taxon>Pseudoalteromonadaceae</taxon>
        <taxon>Pseudoalteromonas</taxon>
    </lineage>
</organism>
<protein>
    <submittedName>
        <fullName evidence="2">Uncharacterized protein</fullName>
    </submittedName>
</protein>
<reference evidence="2 3" key="1">
    <citation type="submission" date="2024-03" db="EMBL/GenBank/DDBJ databases">
        <title>Community enrichment and isolation of bacterial strains for fucoidan degradation.</title>
        <authorList>
            <person name="Sichert A."/>
        </authorList>
    </citation>
    <scope>NUCLEOTIDE SEQUENCE [LARGE SCALE GENOMIC DNA]</scope>
    <source>
        <strain evidence="2 3">AS26</strain>
    </source>
</reference>
<keyword evidence="3" id="KW-1185">Reference proteome</keyword>
<accession>A0ABU9TBB5</accession>
<sequence length="189" mass="21187">MKKSKLCLGGLLLIGLGIYGLLSGKTLSLSRTEFIATRTDDFAGYWIVITLLFYFGFTTLRDSFNNKKEIIISSENFKNNNDFLKFKKIEKNISNTAMFGAGMGFLSSFIVGFVTLSALNIDGDSCIKCQENGDWWGLMFFGSMILLPVFCYKVFLKIKTTSLVNKGVVSKPELNMMKFFKGKYNIGGK</sequence>
<dbReference type="Proteomes" id="UP001457661">
    <property type="component" value="Unassembled WGS sequence"/>
</dbReference>
<evidence type="ECO:0000313" key="2">
    <source>
        <dbReference type="EMBL" id="MEM5531011.1"/>
    </source>
</evidence>
<keyword evidence="1" id="KW-0472">Membrane</keyword>